<organism evidence="8 9">
    <name type="scientific">Caenorhabditis tropicalis</name>
    <dbReference type="NCBI Taxonomy" id="1561998"/>
    <lineage>
        <taxon>Eukaryota</taxon>
        <taxon>Metazoa</taxon>
        <taxon>Ecdysozoa</taxon>
        <taxon>Nematoda</taxon>
        <taxon>Chromadorea</taxon>
        <taxon>Rhabditida</taxon>
        <taxon>Rhabditina</taxon>
        <taxon>Rhabditomorpha</taxon>
        <taxon>Rhabditoidea</taxon>
        <taxon>Rhabditidae</taxon>
        <taxon>Peloderinae</taxon>
        <taxon>Caenorhabditis</taxon>
    </lineage>
</organism>
<evidence type="ECO:0000256" key="5">
    <source>
        <dbReference type="SAM" id="Phobius"/>
    </source>
</evidence>
<keyword evidence="6" id="KW-0732">Signal</keyword>
<feature type="transmembrane region" description="Helical" evidence="5">
    <location>
        <begin position="316"/>
        <end position="335"/>
    </location>
</feature>
<feature type="transmembrane region" description="Helical" evidence="5">
    <location>
        <begin position="46"/>
        <end position="74"/>
    </location>
</feature>
<dbReference type="AlphaFoldDB" id="A0A1I7U2C9"/>
<dbReference type="Pfam" id="PF10328">
    <property type="entry name" value="7TM_GPCR_Srx"/>
    <property type="match status" value="2"/>
</dbReference>
<keyword evidence="3 5" id="KW-1133">Transmembrane helix</keyword>
<protein>
    <submittedName>
        <fullName evidence="9">G_PROTEIN_RECEP_F1_2 domain-containing protein</fullName>
    </submittedName>
</protein>
<reference evidence="9" key="1">
    <citation type="submission" date="2016-11" db="UniProtKB">
        <authorList>
            <consortium name="WormBaseParasite"/>
        </authorList>
    </citation>
    <scope>IDENTIFICATION</scope>
</reference>
<keyword evidence="4 5" id="KW-0472">Membrane</keyword>
<sequence length="657" mass="74828">MSNTVIVFAVFIVTVISAFTLPKGCGYVYNPEYFQWIPEEDQCAETFSNAIMVSISTITLTSNIFNVATAARLLMSKMVGMTKQDSSRRRRRWMIMFVQKICLVKTVPNLIVCLSFLFWVIPLTSLRFTYDEVSHWMNSLLGQLTGTWAYLLTPILQVSMSCNRFYVLYFPFGIKLIKRFPMSNTVLVLAVFIVTVITASTFTLSGEGCGYVYNPEYFLWLPEDEDGQCAETFYNVFMVSISTITLTSNGFNIATGARLLMSKMVGISKQESSKRRKRWMMMFVQSVFQDCLQLFDTLNSYYIVLISDATWFQFRFVTLSLVTIAMLDGLAMFACHSDIHPNWIKKLGRKRKVSKPVSITVLGTISNVLVFLAAMRMSSMSSSFGIITKNQAICNTIMCLIFLLYVFPMQLSDSAFLIKYSHILGLAAMSIYEVSNLLHLLIAFNRFCAVFFSTHYENLFSSFGTIIMIQLVWIISFILCSIFYEFLGCYFSYDDVSWTFGFLASPKCEQLTWYTDFALNTTLIVITLFINLLTAFKAGKNSRMLMNAAGIQMSQRQKQREMGFIKQTFFQGISIFAGQFTYYLVAPFLTNSVLLFLVASLWAFMHAVEGGTPLSRGGDATITRFRGNMIRPKRTTNMTKEKLADIVMQLERVKNGN</sequence>
<dbReference type="InterPro" id="IPR017452">
    <property type="entry name" value="GPCR_Rhodpsn_7TM"/>
</dbReference>
<dbReference type="InterPro" id="IPR019430">
    <property type="entry name" value="7TM_GPCR_serpentine_rcpt_Srx"/>
</dbReference>
<feature type="transmembrane region" description="Helical" evidence="5">
    <location>
        <begin position="386"/>
        <end position="407"/>
    </location>
</feature>
<evidence type="ECO:0000256" key="2">
    <source>
        <dbReference type="ARBA" id="ARBA00022692"/>
    </source>
</evidence>
<feature type="transmembrane region" description="Helical" evidence="5">
    <location>
        <begin position="588"/>
        <end position="608"/>
    </location>
</feature>
<feature type="chain" id="PRO_5009308410" evidence="6">
    <location>
        <begin position="19"/>
        <end position="657"/>
    </location>
</feature>
<dbReference type="WBParaSite" id="Csp11.Scaffold629.g14148.t2">
    <property type="protein sequence ID" value="Csp11.Scaffold629.g14148.t2"/>
    <property type="gene ID" value="Csp11.Scaffold629.g14148"/>
</dbReference>
<keyword evidence="8" id="KW-1185">Reference proteome</keyword>
<evidence type="ECO:0000256" key="3">
    <source>
        <dbReference type="ARBA" id="ARBA00022989"/>
    </source>
</evidence>
<dbReference type="GO" id="GO:0016020">
    <property type="term" value="C:membrane"/>
    <property type="evidence" value="ECO:0007669"/>
    <property type="project" value="UniProtKB-SubCell"/>
</dbReference>
<feature type="transmembrane region" description="Helical" evidence="5">
    <location>
        <begin position="513"/>
        <end position="536"/>
    </location>
</feature>
<comment type="subcellular location">
    <subcellularLocation>
        <location evidence="1">Membrane</location>
    </subcellularLocation>
</comment>
<dbReference type="PANTHER" id="PTHR46611:SF5">
    <property type="entry name" value="7TM GPCR SERPENTINE RECEPTOR CLASS X (SRX) DOMAIN-CONTAINING PROTEIN"/>
    <property type="match status" value="1"/>
</dbReference>
<dbReference type="PANTHER" id="PTHR46611">
    <property type="entry name" value="SERPENTINE RECEPTOR, CLASS X-RELATED"/>
    <property type="match status" value="1"/>
</dbReference>
<name>A0A1I7U2C9_9PELO</name>
<accession>A0A1I7U2C9</accession>
<dbReference type="PROSITE" id="PS50262">
    <property type="entry name" value="G_PROTEIN_RECEP_F1_2"/>
    <property type="match status" value="1"/>
</dbReference>
<evidence type="ECO:0000259" key="7">
    <source>
        <dbReference type="PROSITE" id="PS50262"/>
    </source>
</evidence>
<feature type="transmembrane region" description="Helical" evidence="5">
    <location>
        <begin position="148"/>
        <end position="174"/>
    </location>
</feature>
<evidence type="ECO:0000256" key="6">
    <source>
        <dbReference type="SAM" id="SignalP"/>
    </source>
</evidence>
<dbReference type="Proteomes" id="UP000095282">
    <property type="component" value="Unplaced"/>
</dbReference>
<feature type="transmembrane region" description="Helical" evidence="5">
    <location>
        <begin position="186"/>
        <end position="213"/>
    </location>
</feature>
<feature type="transmembrane region" description="Helical" evidence="5">
    <location>
        <begin position="414"/>
        <end position="432"/>
    </location>
</feature>
<evidence type="ECO:0000313" key="9">
    <source>
        <dbReference type="WBParaSite" id="Csp11.Scaffold629.g14148.t2"/>
    </source>
</evidence>
<feature type="transmembrane region" description="Helical" evidence="5">
    <location>
        <begin position="233"/>
        <end position="261"/>
    </location>
</feature>
<feature type="transmembrane region" description="Helical" evidence="5">
    <location>
        <begin position="471"/>
        <end position="493"/>
    </location>
</feature>
<dbReference type="Gene3D" id="1.20.1070.10">
    <property type="entry name" value="Rhodopsin 7-helix transmembrane proteins"/>
    <property type="match status" value="1"/>
</dbReference>
<dbReference type="SUPFAM" id="SSF81321">
    <property type="entry name" value="Family A G protein-coupled receptor-like"/>
    <property type="match status" value="1"/>
</dbReference>
<feature type="transmembrane region" description="Helical" evidence="5">
    <location>
        <begin position="282"/>
        <end position="304"/>
    </location>
</feature>
<evidence type="ECO:0000313" key="8">
    <source>
        <dbReference type="Proteomes" id="UP000095282"/>
    </source>
</evidence>
<evidence type="ECO:0000256" key="4">
    <source>
        <dbReference type="ARBA" id="ARBA00023136"/>
    </source>
</evidence>
<evidence type="ECO:0000256" key="1">
    <source>
        <dbReference type="ARBA" id="ARBA00004370"/>
    </source>
</evidence>
<feature type="domain" description="G-protein coupled receptors family 1 profile" evidence="7">
    <location>
        <begin position="366"/>
        <end position="479"/>
    </location>
</feature>
<feature type="transmembrane region" description="Helical" evidence="5">
    <location>
        <begin position="356"/>
        <end position="374"/>
    </location>
</feature>
<dbReference type="CDD" id="cd00637">
    <property type="entry name" value="7tm_classA_rhodopsin-like"/>
    <property type="match status" value="1"/>
</dbReference>
<feature type="signal peptide" evidence="6">
    <location>
        <begin position="1"/>
        <end position="18"/>
    </location>
</feature>
<keyword evidence="2 5" id="KW-0812">Transmembrane</keyword>
<feature type="transmembrane region" description="Helical" evidence="5">
    <location>
        <begin position="95"/>
        <end position="121"/>
    </location>
</feature>
<proteinExistence type="predicted"/>